<comment type="subcellular location">
    <subcellularLocation>
        <location evidence="1">Mitochondrion matrix</location>
    </subcellularLocation>
</comment>
<reference evidence="26 27" key="1">
    <citation type="submission" date="2011-02" db="EMBL/GenBank/DDBJ databases">
        <title>The Genome Sequence of Sphaeroforma arctica JP610.</title>
        <authorList>
            <consortium name="The Broad Institute Genome Sequencing Platform"/>
            <person name="Russ C."/>
            <person name="Cuomo C."/>
            <person name="Young S.K."/>
            <person name="Zeng Q."/>
            <person name="Gargeya S."/>
            <person name="Alvarado L."/>
            <person name="Berlin A."/>
            <person name="Chapman S.B."/>
            <person name="Chen Z."/>
            <person name="Freedman E."/>
            <person name="Gellesch M."/>
            <person name="Goldberg J."/>
            <person name="Griggs A."/>
            <person name="Gujja S."/>
            <person name="Heilman E."/>
            <person name="Heiman D."/>
            <person name="Howarth C."/>
            <person name="Mehta T."/>
            <person name="Neiman D."/>
            <person name="Pearson M."/>
            <person name="Roberts A."/>
            <person name="Saif S."/>
            <person name="Shea T."/>
            <person name="Shenoy N."/>
            <person name="Sisk P."/>
            <person name="Stolte C."/>
            <person name="Sykes S."/>
            <person name="White J."/>
            <person name="Yandava C."/>
            <person name="Burger G."/>
            <person name="Gray M.W."/>
            <person name="Holland P.W.H."/>
            <person name="King N."/>
            <person name="Lang F.B.F."/>
            <person name="Roger A.J."/>
            <person name="Ruiz-Trillo I."/>
            <person name="Haas B."/>
            <person name="Nusbaum C."/>
            <person name="Birren B."/>
        </authorList>
    </citation>
    <scope>NUCLEOTIDE SEQUENCE [LARGE SCALE GENOMIC DNA]</scope>
    <source>
        <strain evidence="26 27">JP610</strain>
    </source>
</reference>
<dbReference type="InterPro" id="IPR036291">
    <property type="entry name" value="NAD(P)-bd_dom_sf"/>
</dbReference>
<evidence type="ECO:0000256" key="10">
    <source>
        <dbReference type="ARBA" id="ARBA00023098"/>
    </source>
</evidence>
<comment type="catalytic activity">
    <reaction evidence="16">
        <text>a (3R)-3-hydroxyacyl-CoA + NAD(+) = a 3-oxoacyl-CoA + NADH + H(+)</text>
        <dbReference type="Rhea" id="RHEA:32711"/>
        <dbReference type="ChEBI" id="CHEBI:15378"/>
        <dbReference type="ChEBI" id="CHEBI:57319"/>
        <dbReference type="ChEBI" id="CHEBI:57540"/>
        <dbReference type="ChEBI" id="CHEBI:57945"/>
        <dbReference type="ChEBI" id="CHEBI:90726"/>
        <dbReference type="EC" id="1.1.1.n12"/>
    </reaction>
    <physiologicalReaction direction="left-to-right" evidence="16">
        <dbReference type="Rhea" id="RHEA:32712"/>
    </physiologicalReaction>
</comment>
<protein>
    <recommendedName>
        <fullName evidence="19">(3R)-3-hydroxyacyl-CoA dehydrogenase</fullName>
        <ecNumber evidence="18">1.1.1.239</ecNumber>
        <ecNumber evidence="4">1.1.1.n12</ecNumber>
    </recommendedName>
    <alternativeName>
        <fullName evidence="21">17-beta-hydroxysteroid dehydrogenase 8</fullName>
    </alternativeName>
    <alternativeName>
        <fullName evidence="20">3-ketoacyl-[acyl-carrier-protein] reductase alpha subunit</fullName>
    </alternativeName>
    <alternativeName>
        <fullName evidence="23">3-oxoacyl-[acyl-carrier-protein] reductase</fullName>
    </alternativeName>
    <alternativeName>
        <fullName evidence="24">Estradiol 17-beta-dehydrogenase 8</fullName>
    </alternativeName>
    <alternativeName>
        <fullName evidence="22">Testosterone 17-beta-dehydrogenase 8</fullName>
    </alternativeName>
</protein>
<dbReference type="OrthoDB" id="294295at2759"/>
<dbReference type="Proteomes" id="UP000054560">
    <property type="component" value="Unassembled WGS sequence"/>
</dbReference>
<comment type="pathway">
    <text evidence="2">Lipid metabolism.</text>
</comment>
<comment type="pathway">
    <text evidence="13">Steroid biosynthesis; estrogen biosynthesis.</text>
</comment>
<evidence type="ECO:0000256" key="5">
    <source>
        <dbReference type="ARBA" id="ARBA00022516"/>
    </source>
</evidence>
<evidence type="ECO:0000256" key="4">
    <source>
        <dbReference type="ARBA" id="ARBA00012456"/>
    </source>
</evidence>
<dbReference type="STRING" id="667725.A0A0L0FMK6"/>
<accession>A0A0L0FMK6</accession>
<dbReference type="GO" id="GO:0005759">
    <property type="term" value="C:mitochondrial matrix"/>
    <property type="evidence" value="ECO:0007669"/>
    <property type="project" value="UniProtKB-SubCell"/>
</dbReference>
<dbReference type="PROSITE" id="PS00061">
    <property type="entry name" value="ADH_SHORT"/>
    <property type="match status" value="1"/>
</dbReference>
<keyword evidence="7" id="KW-0276">Fatty acid metabolism</keyword>
<evidence type="ECO:0000256" key="7">
    <source>
        <dbReference type="ARBA" id="ARBA00022832"/>
    </source>
</evidence>
<keyword evidence="27" id="KW-1185">Reference proteome</keyword>
<dbReference type="InterPro" id="IPR020904">
    <property type="entry name" value="Sc_DH/Rdtase_CS"/>
</dbReference>
<evidence type="ECO:0000256" key="23">
    <source>
        <dbReference type="ARBA" id="ARBA00083097"/>
    </source>
</evidence>
<evidence type="ECO:0000256" key="17">
    <source>
        <dbReference type="ARBA" id="ARBA00065174"/>
    </source>
</evidence>
<dbReference type="SUPFAM" id="SSF51735">
    <property type="entry name" value="NAD(P)-binding Rossmann-fold domains"/>
    <property type="match status" value="1"/>
</dbReference>
<dbReference type="PRINTS" id="PR00081">
    <property type="entry name" value="GDHRDH"/>
</dbReference>
<dbReference type="EC" id="1.1.1.239" evidence="18"/>
<evidence type="ECO:0000256" key="21">
    <source>
        <dbReference type="ARBA" id="ARBA00081419"/>
    </source>
</evidence>
<keyword evidence="5" id="KW-0444">Lipid biosynthesis</keyword>
<dbReference type="RefSeq" id="XP_014151165.1">
    <property type="nucleotide sequence ID" value="XM_014295690.1"/>
</dbReference>
<evidence type="ECO:0000256" key="13">
    <source>
        <dbReference type="ARBA" id="ARBA00037929"/>
    </source>
</evidence>
<evidence type="ECO:0000313" key="26">
    <source>
        <dbReference type="EMBL" id="KNC77263.1"/>
    </source>
</evidence>
<evidence type="ECO:0000256" key="19">
    <source>
        <dbReference type="ARBA" id="ARBA00070911"/>
    </source>
</evidence>
<proteinExistence type="inferred from homology"/>
<dbReference type="InterPro" id="IPR002347">
    <property type="entry name" value="SDR_fam"/>
</dbReference>
<evidence type="ECO:0000256" key="9">
    <source>
        <dbReference type="ARBA" id="ARBA00023027"/>
    </source>
</evidence>
<keyword evidence="6" id="KW-0597">Phosphoprotein</keyword>
<evidence type="ECO:0000256" key="8">
    <source>
        <dbReference type="ARBA" id="ARBA00023002"/>
    </source>
</evidence>
<keyword evidence="12" id="KW-0275">Fatty acid biosynthesis</keyword>
<dbReference type="GeneID" id="25910776"/>
<dbReference type="GO" id="GO:0048038">
    <property type="term" value="F:quinone binding"/>
    <property type="evidence" value="ECO:0007669"/>
    <property type="project" value="TreeGrafter"/>
</dbReference>
<dbReference type="eggNOG" id="KOG1200">
    <property type="taxonomic scope" value="Eukaryota"/>
</dbReference>
<evidence type="ECO:0000256" key="3">
    <source>
        <dbReference type="ARBA" id="ARBA00006484"/>
    </source>
</evidence>
<evidence type="ECO:0000256" key="15">
    <source>
        <dbReference type="ARBA" id="ARBA00050232"/>
    </source>
</evidence>
<dbReference type="FunFam" id="3.40.50.720:FF:000231">
    <property type="entry name" value="Estradiol 17-beta-dehydrogenase 8"/>
    <property type="match status" value="1"/>
</dbReference>
<feature type="domain" description="Ketoreductase" evidence="25">
    <location>
        <begin position="4"/>
        <end position="189"/>
    </location>
</feature>
<evidence type="ECO:0000256" key="22">
    <source>
        <dbReference type="ARBA" id="ARBA00081936"/>
    </source>
</evidence>
<keyword evidence="11" id="KW-0496">Mitochondrion</keyword>
<evidence type="ECO:0000256" key="12">
    <source>
        <dbReference type="ARBA" id="ARBA00023160"/>
    </source>
</evidence>
<evidence type="ECO:0000256" key="20">
    <source>
        <dbReference type="ARBA" id="ARBA00077835"/>
    </source>
</evidence>
<dbReference type="InterPro" id="IPR057326">
    <property type="entry name" value="KR_dom"/>
</dbReference>
<dbReference type="PANTHER" id="PTHR42760:SF83">
    <property type="entry name" value="(3R)-3-HYDROXYACYL-COA DEHYDROGENASE"/>
    <property type="match status" value="1"/>
</dbReference>
<sequence>MATSIALVTGAGSGIGRAVCRRFAQAGIQVMAIDRNGDEAKSTASALEGAGHQGMSCDVASQTQVNETVENIIKSMGKDIRTVSLINSAGITRDKGFLKMTEEEWDAVNDVNLKGTFLTTQAVCRAMVTKGLTGSIVNISSISGKGGNMGQANYAASKSGVVGFTKTVAKELGSKNIRCNAIMPGMIETPMIATIPDKVQAMVKQMIPMGEIGKPEDIANACFFLSSDQARYITGQTIEVTGGLGM</sequence>
<comment type="similarity">
    <text evidence="3">Belongs to the short-chain dehydrogenases/reductases (SDR) family.</text>
</comment>
<comment type="catalytic activity">
    <reaction evidence="15">
        <text>testosterone + NAD(+) = androst-4-ene-3,17-dione + NADH + H(+)</text>
        <dbReference type="Rhea" id="RHEA:14929"/>
        <dbReference type="ChEBI" id="CHEBI:15378"/>
        <dbReference type="ChEBI" id="CHEBI:16422"/>
        <dbReference type="ChEBI" id="CHEBI:17347"/>
        <dbReference type="ChEBI" id="CHEBI:57540"/>
        <dbReference type="ChEBI" id="CHEBI:57945"/>
        <dbReference type="EC" id="1.1.1.239"/>
    </reaction>
    <physiologicalReaction direction="left-to-right" evidence="15">
        <dbReference type="Rhea" id="RHEA:14930"/>
    </physiologicalReaction>
</comment>
<keyword evidence="8" id="KW-0560">Oxidoreductase</keyword>
<dbReference type="GO" id="GO:0006633">
    <property type="term" value="P:fatty acid biosynthetic process"/>
    <property type="evidence" value="ECO:0007669"/>
    <property type="project" value="UniProtKB-KW"/>
</dbReference>
<gene>
    <name evidence="26" type="ORF">SARC_10272</name>
</gene>
<evidence type="ECO:0000256" key="11">
    <source>
        <dbReference type="ARBA" id="ARBA00023128"/>
    </source>
</evidence>
<dbReference type="GO" id="GO:0004303">
    <property type="term" value="F:estradiol 17-beta-dehydrogenase [NAD(P)+] activity"/>
    <property type="evidence" value="ECO:0007669"/>
    <property type="project" value="UniProtKB-EC"/>
</dbReference>
<evidence type="ECO:0000256" key="1">
    <source>
        <dbReference type="ARBA" id="ARBA00004305"/>
    </source>
</evidence>
<evidence type="ECO:0000256" key="2">
    <source>
        <dbReference type="ARBA" id="ARBA00005189"/>
    </source>
</evidence>
<comment type="subunit">
    <text evidence="17">Heterotetramer with CBR4; contains two molecules of HSD17B8 and CBR4.</text>
</comment>
<dbReference type="Gene3D" id="3.40.50.720">
    <property type="entry name" value="NAD(P)-binding Rossmann-like Domain"/>
    <property type="match status" value="1"/>
</dbReference>
<dbReference type="EC" id="1.1.1.n12" evidence="4"/>
<name>A0A0L0FMK6_9EUKA</name>
<keyword evidence="9" id="KW-0520">NAD</keyword>
<dbReference type="AlphaFoldDB" id="A0A0L0FMK6"/>
<dbReference type="Pfam" id="PF13561">
    <property type="entry name" value="adh_short_C2"/>
    <property type="match status" value="1"/>
</dbReference>
<dbReference type="PANTHER" id="PTHR42760">
    <property type="entry name" value="SHORT-CHAIN DEHYDROGENASES/REDUCTASES FAMILY MEMBER"/>
    <property type="match status" value="1"/>
</dbReference>
<evidence type="ECO:0000256" key="24">
    <source>
        <dbReference type="ARBA" id="ARBA00083258"/>
    </source>
</evidence>
<dbReference type="SMART" id="SM00822">
    <property type="entry name" value="PKS_KR"/>
    <property type="match status" value="1"/>
</dbReference>
<evidence type="ECO:0000256" key="16">
    <source>
        <dbReference type="ARBA" id="ARBA00052680"/>
    </source>
</evidence>
<evidence type="ECO:0000259" key="25">
    <source>
        <dbReference type="SMART" id="SM00822"/>
    </source>
</evidence>
<evidence type="ECO:0000256" key="14">
    <source>
        <dbReference type="ARBA" id="ARBA00049069"/>
    </source>
</evidence>
<evidence type="ECO:0000256" key="6">
    <source>
        <dbReference type="ARBA" id="ARBA00022553"/>
    </source>
</evidence>
<evidence type="ECO:0000313" key="27">
    <source>
        <dbReference type="Proteomes" id="UP000054560"/>
    </source>
</evidence>
<keyword evidence="10" id="KW-0443">Lipid metabolism</keyword>
<evidence type="ECO:0000256" key="18">
    <source>
        <dbReference type="ARBA" id="ARBA00066822"/>
    </source>
</evidence>
<dbReference type="GO" id="GO:0047035">
    <property type="term" value="F:testosterone dehydrogenase (NAD+) activity"/>
    <property type="evidence" value="ECO:0007669"/>
    <property type="project" value="UniProtKB-EC"/>
</dbReference>
<dbReference type="EMBL" id="KQ242787">
    <property type="protein sequence ID" value="KNC77263.1"/>
    <property type="molecule type" value="Genomic_DNA"/>
</dbReference>
<comment type="catalytic activity">
    <reaction evidence="14">
        <text>17beta-estradiol + NAD(+) = estrone + NADH + H(+)</text>
        <dbReference type="Rhea" id="RHEA:24612"/>
        <dbReference type="ChEBI" id="CHEBI:15378"/>
        <dbReference type="ChEBI" id="CHEBI:16469"/>
        <dbReference type="ChEBI" id="CHEBI:17263"/>
        <dbReference type="ChEBI" id="CHEBI:57540"/>
        <dbReference type="ChEBI" id="CHEBI:57945"/>
        <dbReference type="EC" id="1.1.1.62"/>
    </reaction>
    <physiologicalReaction direction="left-to-right" evidence="14">
        <dbReference type="Rhea" id="RHEA:24613"/>
    </physiologicalReaction>
    <physiologicalReaction direction="right-to-left" evidence="14">
        <dbReference type="Rhea" id="RHEA:24614"/>
    </physiologicalReaction>
</comment>
<dbReference type="NCBIfam" id="NF009466">
    <property type="entry name" value="PRK12826.1-2"/>
    <property type="match status" value="1"/>
</dbReference>
<organism evidence="26 27">
    <name type="scientific">Sphaeroforma arctica JP610</name>
    <dbReference type="NCBI Taxonomy" id="667725"/>
    <lineage>
        <taxon>Eukaryota</taxon>
        <taxon>Ichthyosporea</taxon>
        <taxon>Ichthyophonida</taxon>
        <taxon>Sphaeroforma</taxon>
    </lineage>
</organism>
<dbReference type="GO" id="GO:0008202">
    <property type="term" value="P:steroid metabolic process"/>
    <property type="evidence" value="ECO:0007669"/>
    <property type="project" value="UniProtKB-ARBA"/>
</dbReference>
<dbReference type="PRINTS" id="PR00080">
    <property type="entry name" value="SDRFAMILY"/>
</dbReference>
<dbReference type="GO" id="GO:0042445">
    <property type="term" value="P:hormone metabolic process"/>
    <property type="evidence" value="ECO:0007669"/>
    <property type="project" value="UniProtKB-ARBA"/>
</dbReference>